<name>A0A0A7G081_9CLOT</name>
<sequence length="233" mass="27117">MDRFDEVMNDYFGIKNEEKVYKEETKTEVKKDLNEYKVGRYTSEGNISTIDELADIIKIILDTALGDGWGSFKPKLEKTDTIETMDGPIITYDINHREVSENTNIKPQLMDTIKEEVDGVLTGDAINVYRQWFDCIVEFDIWGRNSLETRILSEKFERLLNAYIGNIKKHGISEMFFMNEVPATISVNYRKDIAMRPIMYFVKLERIQTVRVSTINKIETKVNAFINKRNASK</sequence>
<dbReference type="HOGENOM" id="CLU_1188271_0_0_9"/>
<evidence type="ECO:0000313" key="1">
    <source>
        <dbReference type="EMBL" id="AIY85258.1"/>
    </source>
</evidence>
<dbReference type="EMBL" id="CP006906">
    <property type="protein sequence ID" value="AIY85258.1"/>
    <property type="molecule type" value="Genomic_DNA"/>
</dbReference>
<evidence type="ECO:0000313" key="2">
    <source>
        <dbReference type="Proteomes" id="UP000030635"/>
    </source>
</evidence>
<keyword evidence="2" id="KW-1185">Reference proteome</keyword>
<geneLocation type="plasmid" evidence="1 2">
    <name>pCBJ</name>
</geneLocation>
<dbReference type="KEGG" id="cbv:U729_3076"/>
<organism evidence="1 2">
    <name type="scientific">Clostridium baratii str. Sullivan</name>
    <dbReference type="NCBI Taxonomy" id="1415775"/>
    <lineage>
        <taxon>Bacteria</taxon>
        <taxon>Bacillati</taxon>
        <taxon>Bacillota</taxon>
        <taxon>Clostridia</taxon>
        <taxon>Eubacteriales</taxon>
        <taxon>Clostridiaceae</taxon>
        <taxon>Clostridium</taxon>
    </lineage>
</organism>
<reference evidence="1 2" key="1">
    <citation type="journal article" date="2015" name="Infect. Genet. Evol.">
        <title>Genomic sequences of six botulinum neurotoxin-producing strains representing three clostridial species illustrate the mobility and diversity of botulinum neurotoxin genes.</title>
        <authorList>
            <person name="Smith T.J."/>
            <person name="Hill K.K."/>
            <person name="Xie G."/>
            <person name="Foley B.T."/>
            <person name="Williamson C.H."/>
            <person name="Foster J.T."/>
            <person name="Johnson S.L."/>
            <person name="Chertkov O."/>
            <person name="Teshima H."/>
            <person name="Gibbons H.S."/>
            <person name="Johnsky L.A."/>
            <person name="Karavis M.A."/>
            <person name="Smith L.A."/>
        </authorList>
    </citation>
    <scope>NUCLEOTIDE SEQUENCE [LARGE SCALE GENOMIC DNA]</scope>
    <source>
        <strain evidence="1">Sullivan</strain>
        <plasmid evidence="2">Plasmid pCBJ</plasmid>
    </source>
</reference>
<dbReference type="Proteomes" id="UP000030635">
    <property type="component" value="Plasmid pCBJ"/>
</dbReference>
<gene>
    <name evidence="1" type="ORF">U729_3076</name>
</gene>
<dbReference type="RefSeq" id="WP_040113549.1">
    <property type="nucleotide sequence ID" value="NZ_CP006906.1"/>
</dbReference>
<protein>
    <submittedName>
        <fullName evidence="1">Uncharacterized protein</fullName>
    </submittedName>
</protein>
<keyword evidence="1" id="KW-0614">Plasmid</keyword>
<dbReference type="AlphaFoldDB" id="A0A0A7G081"/>
<proteinExistence type="predicted"/>
<dbReference type="OrthoDB" id="9986123at2"/>
<accession>A0A0A7G081</accession>